<comment type="pathway">
    <text evidence="5">Carbohydrate metabolism; pentose and glucuronate interconversion.</text>
</comment>
<dbReference type="Proteomes" id="UP000292781">
    <property type="component" value="Unassembled WGS sequence"/>
</dbReference>
<evidence type="ECO:0000313" key="11">
    <source>
        <dbReference type="EMBL" id="TBW34855.1"/>
    </source>
</evidence>
<dbReference type="PANTHER" id="PTHR30387:SF2">
    <property type="entry name" value="MANNONATE DEHYDRATASE"/>
    <property type="match status" value="1"/>
</dbReference>
<evidence type="ECO:0000256" key="10">
    <source>
        <dbReference type="ARBA" id="ARBA00023239"/>
    </source>
</evidence>
<comment type="cofactor">
    <cofactor evidence="2">
        <name>Mn(2+)</name>
        <dbReference type="ChEBI" id="CHEBI:29035"/>
    </cofactor>
</comment>
<evidence type="ECO:0000256" key="6">
    <source>
        <dbReference type="ARBA" id="ARBA00007389"/>
    </source>
</evidence>
<dbReference type="RefSeq" id="WP_131310881.1">
    <property type="nucleotide sequence ID" value="NZ_SJFN01000030.1"/>
</dbReference>
<comment type="caution">
    <text evidence="11">The sequence shown here is derived from an EMBL/GenBank/DDBJ whole genome shotgun (WGS) entry which is preliminary data.</text>
</comment>
<protein>
    <recommendedName>
        <fullName evidence="7">mannonate dehydratase</fullName>
        <ecNumber evidence="7">4.2.1.8</ecNumber>
    </recommendedName>
</protein>
<dbReference type="AlphaFoldDB" id="A0A4Q9VJ69"/>
<proteinExistence type="inferred from homology"/>
<dbReference type="GO" id="GO:0008927">
    <property type="term" value="F:mannonate dehydratase activity"/>
    <property type="evidence" value="ECO:0007669"/>
    <property type="project" value="UniProtKB-EC"/>
</dbReference>
<gene>
    <name evidence="11" type="ORF">EYW49_17295</name>
</gene>
<accession>A0A4Q9VJ69</accession>
<reference evidence="11 12" key="1">
    <citation type="submission" date="2019-02" db="EMBL/GenBank/DDBJ databases">
        <title>Siculibacillus lacustris gen. nov., sp. nov., a new rosette-forming bacterium isolated from a freshwater crater lake (Lake St. Ana, Romania).</title>
        <authorList>
            <person name="Felfoldi T."/>
            <person name="Marton Z."/>
            <person name="Szabo A."/>
            <person name="Mentes A."/>
            <person name="Boka K."/>
            <person name="Marialigeti K."/>
            <person name="Mathe I."/>
            <person name="Koncz M."/>
            <person name="Schumann P."/>
            <person name="Toth E."/>
        </authorList>
    </citation>
    <scope>NUCLEOTIDE SEQUENCE [LARGE SCALE GENOMIC DNA]</scope>
    <source>
        <strain evidence="11 12">SA-279</strain>
    </source>
</reference>
<organism evidence="11 12">
    <name type="scientific">Siculibacillus lacustris</name>
    <dbReference type="NCBI Taxonomy" id="1549641"/>
    <lineage>
        <taxon>Bacteria</taxon>
        <taxon>Pseudomonadati</taxon>
        <taxon>Pseudomonadota</taxon>
        <taxon>Alphaproteobacteria</taxon>
        <taxon>Hyphomicrobiales</taxon>
        <taxon>Ancalomicrobiaceae</taxon>
        <taxon>Siculibacillus</taxon>
    </lineage>
</organism>
<dbReference type="EMBL" id="SJFN01000030">
    <property type="protein sequence ID" value="TBW34855.1"/>
    <property type="molecule type" value="Genomic_DNA"/>
</dbReference>
<dbReference type="Gene3D" id="3.20.20.150">
    <property type="entry name" value="Divalent-metal-dependent TIM barrel enzymes"/>
    <property type="match status" value="1"/>
</dbReference>
<evidence type="ECO:0000256" key="2">
    <source>
        <dbReference type="ARBA" id="ARBA00001936"/>
    </source>
</evidence>
<comment type="similarity">
    <text evidence="6">Belongs to the mannonate dehydratase family.</text>
</comment>
<evidence type="ECO:0000256" key="1">
    <source>
        <dbReference type="ARBA" id="ARBA00001794"/>
    </source>
</evidence>
<dbReference type="GO" id="GO:0030145">
    <property type="term" value="F:manganese ion binding"/>
    <property type="evidence" value="ECO:0007669"/>
    <property type="project" value="TreeGrafter"/>
</dbReference>
<dbReference type="EC" id="4.2.1.8" evidence="7"/>
<comment type="catalytic activity">
    <reaction evidence="1">
        <text>D-mannonate = 2-dehydro-3-deoxy-D-gluconate + H2O</text>
        <dbReference type="Rhea" id="RHEA:20097"/>
        <dbReference type="ChEBI" id="CHEBI:15377"/>
        <dbReference type="ChEBI" id="CHEBI:17767"/>
        <dbReference type="ChEBI" id="CHEBI:57990"/>
        <dbReference type="EC" id="4.2.1.8"/>
    </reaction>
</comment>
<dbReference type="SUPFAM" id="SSF51658">
    <property type="entry name" value="Xylose isomerase-like"/>
    <property type="match status" value="1"/>
</dbReference>
<dbReference type="InterPro" id="IPR004628">
    <property type="entry name" value="Man_deHydtase"/>
</dbReference>
<dbReference type="UniPathway" id="UPA00246"/>
<comment type="function">
    <text evidence="4">Catalyzes the dehydration of D-mannonate.</text>
</comment>
<evidence type="ECO:0000256" key="7">
    <source>
        <dbReference type="ARBA" id="ARBA00012927"/>
    </source>
</evidence>
<evidence type="ECO:0000256" key="4">
    <source>
        <dbReference type="ARBA" id="ARBA00002713"/>
    </source>
</evidence>
<evidence type="ECO:0000313" key="12">
    <source>
        <dbReference type="Proteomes" id="UP000292781"/>
    </source>
</evidence>
<evidence type="ECO:0000256" key="8">
    <source>
        <dbReference type="ARBA" id="ARBA00023004"/>
    </source>
</evidence>
<dbReference type="GO" id="GO:0042840">
    <property type="term" value="P:D-glucuronate catabolic process"/>
    <property type="evidence" value="ECO:0007669"/>
    <property type="project" value="TreeGrafter"/>
</dbReference>
<comment type="cofactor">
    <cofactor evidence="3">
        <name>Fe(2+)</name>
        <dbReference type="ChEBI" id="CHEBI:29033"/>
    </cofactor>
</comment>
<evidence type="ECO:0000256" key="9">
    <source>
        <dbReference type="ARBA" id="ARBA00023211"/>
    </source>
</evidence>
<dbReference type="Pfam" id="PF03786">
    <property type="entry name" value="UxuA"/>
    <property type="match status" value="1"/>
</dbReference>
<keyword evidence="12" id="KW-1185">Reference proteome</keyword>
<dbReference type="PANTHER" id="PTHR30387">
    <property type="entry name" value="MANNONATE DEHYDRATASE"/>
    <property type="match status" value="1"/>
</dbReference>
<keyword evidence="8" id="KW-0408">Iron</keyword>
<dbReference type="InterPro" id="IPR036237">
    <property type="entry name" value="Xyl_isomerase-like_sf"/>
</dbReference>
<evidence type="ECO:0000256" key="5">
    <source>
        <dbReference type="ARBA" id="ARBA00004892"/>
    </source>
</evidence>
<dbReference type="OrthoDB" id="9780250at2"/>
<keyword evidence="9" id="KW-0464">Manganese</keyword>
<keyword evidence="10" id="KW-0456">Lyase</keyword>
<sequence>MYIGEQLINPTDDRLRLSAQLGCKGIVIDSRPNRDICNDDGTWDTARIVALRERIEGFGMKLEGLALDVGSILLDSLRDRPKAEAAADRLRQNIRAAGQAGVPMLKYTVAMVGITRTGVVDGRGGMKCSTFKAEEYAPDSDARFSYWGTVLPEDGIGGSHSPVAAMKTPEAGGQVMAAEVGGISEAEGWTAIEYVVGSLLPTATEYGVRLACHPHDPAYPPGGLNGVHHVLGSLDGLRRFVALAPDNPFHGFNFCQGTIAEMSRDPTACVLEAIREFGPQKRIYMVHFRNISGGYLDFREAMPDDGSVDMAACIRAYREVGYDGVLCPDHVPLSDVDPGRERFFAFCLGYTRGLLQTA</sequence>
<evidence type="ECO:0000256" key="3">
    <source>
        <dbReference type="ARBA" id="ARBA00001954"/>
    </source>
</evidence>
<name>A0A4Q9VJ69_9HYPH</name>
<dbReference type="GO" id="GO:0008198">
    <property type="term" value="F:ferrous iron binding"/>
    <property type="evidence" value="ECO:0007669"/>
    <property type="project" value="TreeGrafter"/>
</dbReference>